<evidence type="ECO:0000256" key="4">
    <source>
        <dbReference type="ARBA" id="ARBA00060719"/>
    </source>
</evidence>
<keyword evidence="2" id="KW-0521">NADP</keyword>
<dbReference type="GO" id="GO:0047038">
    <property type="term" value="F:D-arabinitol 2-dehydrogenase activity"/>
    <property type="evidence" value="ECO:0007669"/>
    <property type="project" value="UniProtKB-EC"/>
</dbReference>
<dbReference type="PROSITE" id="PS00061">
    <property type="entry name" value="ADH_SHORT"/>
    <property type="match status" value="1"/>
</dbReference>
<dbReference type="PRINTS" id="PR00081">
    <property type="entry name" value="GDHRDH"/>
</dbReference>
<evidence type="ECO:0000256" key="1">
    <source>
        <dbReference type="ARBA" id="ARBA00006484"/>
    </source>
</evidence>
<dbReference type="InterPro" id="IPR020904">
    <property type="entry name" value="Sc_DH/Rdtase_CS"/>
</dbReference>
<dbReference type="InterPro" id="IPR002347">
    <property type="entry name" value="SDR_fam"/>
</dbReference>
<proteinExistence type="inferred from homology"/>
<dbReference type="Proteomes" id="UP000005222">
    <property type="component" value="Chromosome E"/>
</dbReference>
<protein>
    <recommendedName>
        <fullName evidence="6">D-arabinitol 2-dehydrogenase [ribulose-forming]</fullName>
        <ecNumber evidence="5">1.1.1.250</ecNumber>
    </recommendedName>
</protein>
<evidence type="ECO:0000313" key="7">
    <source>
        <dbReference type="EMBL" id="CCE79252.1"/>
    </source>
</evidence>
<reference evidence="7 8" key="1">
    <citation type="journal article" date="2012" name="G3 (Bethesda)">
        <title>Pichia sorbitophila, an interspecies yeast hybrid reveals early steps of genome resolution following polyploidization.</title>
        <authorList>
            <person name="Leh Louis V."/>
            <person name="Despons L."/>
            <person name="Friedrich A."/>
            <person name="Martin T."/>
            <person name="Durrens P."/>
            <person name="Casaregola S."/>
            <person name="Neuveglise C."/>
            <person name="Fairhead C."/>
            <person name="Marck C."/>
            <person name="Cruz J.A."/>
            <person name="Straub M.L."/>
            <person name="Kugler V."/>
            <person name="Sacerdot C."/>
            <person name="Uzunov Z."/>
            <person name="Thierry A."/>
            <person name="Weiss S."/>
            <person name="Bleykasten C."/>
            <person name="De Montigny J."/>
            <person name="Jacques N."/>
            <person name="Jung P."/>
            <person name="Lemaire M."/>
            <person name="Mallet S."/>
            <person name="Morel G."/>
            <person name="Richard G.F."/>
            <person name="Sarkar A."/>
            <person name="Savel G."/>
            <person name="Schacherer J."/>
            <person name="Seret M.L."/>
            <person name="Talla E."/>
            <person name="Samson G."/>
            <person name="Jubin C."/>
            <person name="Poulain J."/>
            <person name="Vacherie B."/>
            <person name="Barbe V."/>
            <person name="Pelletier E."/>
            <person name="Sherman D.J."/>
            <person name="Westhof E."/>
            <person name="Weissenbach J."/>
            <person name="Baret P.V."/>
            <person name="Wincker P."/>
            <person name="Gaillardin C."/>
            <person name="Dujon B."/>
            <person name="Souciet J.L."/>
        </authorList>
    </citation>
    <scope>NUCLEOTIDE SEQUENCE [LARGE SCALE GENOMIC DNA]</scope>
    <source>
        <strain evidence="8">ATCC MYA-4447 / BCRC 22081 / CBS 7064 / NBRC 10061 / NRRL Y-12695</strain>
    </source>
</reference>
<dbReference type="GO" id="GO:0005975">
    <property type="term" value="P:carbohydrate metabolic process"/>
    <property type="evidence" value="ECO:0007669"/>
    <property type="project" value="UniProtKB-ARBA"/>
</dbReference>
<dbReference type="SUPFAM" id="SSF51735">
    <property type="entry name" value="NAD(P)-binding Rossmann-fold domains"/>
    <property type="match status" value="1"/>
</dbReference>
<name>G8YMT4_PICSO</name>
<dbReference type="AlphaFoldDB" id="G8YMT4"/>
<dbReference type="STRING" id="559304.G8YMT4"/>
<accession>G8YMT4</accession>
<dbReference type="InterPro" id="IPR036291">
    <property type="entry name" value="NAD(P)-bd_dom_sf"/>
</dbReference>
<keyword evidence="3" id="KW-0560">Oxidoreductase</keyword>
<dbReference type="PRINTS" id="PR00080">
    <property type="entry name" value="SDRFAMILY"/>
</dbReference>
<gene>
    <name evidence="7" type="primary">Piso0_001304</name>
    <name evidence="7" type="ORF">GNLVRS01_PISO0E02138g</name>
</gene>
<dbReference type="eggNOG" id="KOG0725">
    <property type="taxonomic scope" value="Eukaryota"/>
</dbReference>
<dbReference type="OrthoDB" id="5325318at2759"/>
<dbReference type="PANTHER" id="PTHR42760:SF115">
    <property type="entry name" value="3-OXOACYL-[ACYL-CARRIER-PROTEIN] REDUCTASE FABG"/>
    <property type="match status" value="1"/>
</dbReference>
<evidence type="ECO:0000313" key="8">
    <source>
        <dbReference type="Proteomes" id="UP000005222"/>
    </source>
</evidence>
<evidence type="ECO:0000256" key="2">
    <source>
        <dbReference type="ARBA" id="ARBA00022857"/>
    </source>
</evidence>
<dbReference type="Gene3D" id="3.40.50.720">
    <property type="entry name" value="NAD(P)-binding Rossmann-like Domain"/>
    <property type="match status" value="1"/>
</dbReference>
<keyword evidence="8" id="KW-1185">Reference proteome</keyword>
<dbReference type="OMA" id="FGPFYGM"/>
<comment type="similarity">
    <text evidence="1">Belongs to the short-chain dehydrogenases/reductases (SDR) family.</text>
</comment>
<dbReference type="EMBL" id="FO082055">
    <property type="protein sequence ID" value="CCE79252.1"/>
    <property type="molecule type" value="Genomic_DNA"/>
</dbReference>
<evidence type="ECO:0000256" key="5">
    <source>
        <dbReference type="ARBA" id="ARBA00066831"/>
    </source>
</evidence>
<evidence type="ECO:0000256" key="6">
    <source>
        <dbReference type="ARBA" id="ARBA00070881"/>
    </source>
</evidence>
<sequence length="280" mass="30485">MADLSYENIVPSFRLDGRLAIVTGGSGGLASVVSRALMAKGAEIALVDMNLERTKKAAQELEQWGQEVLKGRADAPVIGAVSAWSCNIGSFEDVEQVFTNINEKHDKIADLLINSAGYCENYAAEEYPSMNAEQLMRVNSLGAFYVAQMFARPLIANNKPGSIILIGSMSGTVVNDPQPQCIYNMAKAGVIHLTRSLACEWAKYNIRVNTLSPGYILTPLTRNVISGHSEMKDAWESKIPMNRMAESKEFVGSILYLASDTASSYTTGHNLVVDGGYECW</sequence>
<dbReference type="Pfam" id="PF13561">
    <property type="entry name" value="adh_short_C2"/>
    <property type="match status" value="1"/>
</dbReference>
<dbReference type="FunFam" id="3.40.50.720:FF:000240">
    <property type="entry name" value="SDR family oxidoreductase"/>
    <property type="match status" value="1"/>
</dbReference>
<dbReference type="HOGENOM" id="CLU_010194_1_1_1"/>
<evidence type="ECO:0000256" key="3">
    <source>
        <dbReference type="ARBA" id="ARBA00023002"/>
    </source>
</evidence>
<dbReference type="InParanoid" id="G8YMT4"/>
<dbReference type="EC" id="1.1.1.250" evidence="5"/>
<dbReference type="PANTHER" id="PTHR42760">
    <property type="entry name" value="SHORT-CHAIN DEHYDROGENASES/REDUCTASES FAMILY MEMBER"/>
    <property type="match status" value="1"/>
</dbReference>
<comment type="pathway">
    <text evidence="4">Carbohydrate metabolism; D-arabinitol metabolism.</text>
</comment>
<organism evidence="7 8">
    <name type="scientific">Pichia sorbitophila (strain ATCC MYA-4447 / BCRC 22081 / CBS 7064 / NBRC 10061 / NRRL Y-12695)</name>
    <name type="common">Hybrid yeast</name>
    <dbReference type="NCBI Taxonomy" id="559304"/>
    <lineage>
        <taxon>Eukaryota</taxon>
        <taxon>Fungi</taxon>
        <taxon>Dikarya</taxon>
        <taxon>Ascomycota</taxon>
        <taxon>Saccharomycotina</taxon>
        <taxon>Pichiomycetes</taxon>
        <taxon>Debaryomycetaceae</taxon>
        <taxon>Millerozyma</taxon>
    </lineage>
</organism>